<gene>
    <name evidence="1" type="ORF">CEXT_303891</name>
</gene>
<name>A0AAV4SHM7_CAEEX</name>
<evidence type="ECO:0000313" key="2">
    <source>
        <dbReference type="Proteomes" id="UP001054945"/>
    </source>
</evidence>
<evidence type="ECO:0000313" key="1">
    <source>
        <dbReference type="EMBL" id="GIY32676.1"/>
    </source>
</evidence>
<sequence length="109" mass="12480">MQAFWPLGIPLFGKKKEDRNGKEKKAVDSIPELLEVVKIRSPLSRLASTSVRLCRTAHFMLTSKSRTELIVAVELTEKEREKRHRSMVGQSNSYVFACNISNVEQNILY</sequence>
<proteinExistence type="predicted"/>
<organism evidence="1 2">
    <name type="scientific">Caerostris extrusa</name>
    <name type="common">Bark spider</name>
    <name type="synonym">Caerostris bankana</name>
    <dbReference type="NCBI Taxonomy" id="172846"/>
    <lineage>
        <taxon>Eukaryota</taxon>
        <taxon>Metazoa</taxon>
        <taxon>Ecdysozoa</taxon>
        <taxon>Arthropoda</taxon>
        <taxon>Chelicerata</taxon>
        <taxon>Arachnida</taxon>
        <taxon>Araneae</taxon>
        <taxon>Araneomorphae</taxon>
        <taxon>Entelegynae</taxon>
        <taxon>Araneoidea</taxon>
        <taxon>Araneidae</taxon>
        <taxon>Caerostris</taxon>
    </lineage>
</organism>
<dbReference type="EMBL" id="BPLR01009531">
    <property type="protein sequence ID" value="GIY32676.1"/>
    <property type="molecule type" value="Genomic_DNA"/>
</dbReference>
<keyword evidence="2" id="KW-1185">Reference proteome</keyword>
<reference evidence="1 2" key="1">
    <citation type="submission" date="2021-06" db="EMBL/GenBank/DDBJ databases">
        <title>Caerostris extrusa draft genome.</title>
        <authorList>
            <person name="Kono N."/>
            <person name="Arakawa K."/>
        </authorList>
    </citation>
    <scope>NUCLEOTIDE SEQUENCE [LARGE SCALE GENOMIC DNA]</scope>
</reference>
<dbReference type="AlphaFoldDB" id="A0AAV4SHM7"/>
<comment type="caution">
    <text evidence="1">The sequence shown here is derived from an EMBL/GenBank/DDBJ whole genome shotgun (WGS) entry which is preliminary data.</text>
</comment>
<dbReference type="Proteomes" id="UP001054945">
    <property type="component" value="Unassembled WGS sequence"/>
</dbReference>
<accession>A0AAV4SHM7</accession>
<protein>
    <submittedName>
        <fullName evidence="1">Uncharacterized protein</fullName>
    </submittedName>
</protein>